<comment type="caution">
    <text evidence="3">The sequence shown here is derived from an EMBL/GenBank/DDBJ whole genome shotgun (WGS) entry which is preliminary data.</text>
</comment>
<evidence type="ECO:0000256" key="2">
    <source>
        <dbReference type="SAM" id="Phobius"/>
    </source>
</evidence>
<keyword evidence="2" id="KW-0472">Membrane</keyword>
<sequence>PPSLRPSLPPSQLPRPRSHGCGGHWARPACLPPLIPLLLLRLRILFHSRRRLFQRGGGGGGGREGKSRHLLRGCPSRKRGGGGGGRGGGGRRGDDAHGLLPLPQAAPRSRRTQEFILLRILLLCFLPSLPLVHALLLALPPPSYLRRGRKTRGKLAGATDGYGAYSAGGKTDGRREGGREGGREGVSHLAMAGDEILAWAVRCTRSPSNSLPAARRSRPFSRL</sequence>
<evidence type="ECO:0000313" key="3">
    <source>
        <dbReference type="EMBL" id="EWM27427.1"/>
    </source>
</evidence>
<feature type="compositionally biased region" description="Basic and acidic residues" evidence="1">
    <location>
        <begin position="171"/>
        <end position="185"/>
    </location>
</feature>
<reference evidence="3 4" key="1">
    <citation type="journal article" date="2014" name="Mol. Plant">
        <title>Chromosome Scale Genome Assembly and Transcriptome Profiling of Nannochloropsis gaditana in Nitrogen Depletion.</title>
        <authorList>
            <person name="Corteggiani Carpinelli E."/>
            <person name="Telatin A."/>
            <person name="Vitulo N."/>
            <person name="Forcato C."/>
            <person name="D'Angelo M."/>
            <person name="Schiavon R."/>
            <person name="Vezzi A."/>
            <person name="Giacometti G.M."/>
            <person name="Morosinotto T."/>
            <person name="Valle G."/>
        </authorList>
    </citation>
    <scope>NUCLEOTIDE SEQUENCE [LARGE SCALE GENOMIC DNA]</scope>
    <source>
        <strain evidence="3 4">B-31</strain>
    </source>
</reference>
<dbReference type="Proteomes" id="UP000019335">
    <property type="component" value="Chromosome 6"/>
</dbReference>
<feature type="transmembrane region" description="Helical" evidence="2">
    <location>
        <begin position="25"/>
        <end position="46"/>
    </location>
</feature>
<feature type="non-terminal residue" evidence="3">
    <location>
        <position position="1"/>
    </location>
</feature>
<name>W7TN18_9STRA</name>
<feature type="transmembrane region" description="Helical" evidence="2">
    <location>
        <begin position="116"/>
        <end position="139"/>
    </location>
</feature>
<keyword evidence="2" id="KW-0812">Transmembrane</keyword>
<evidence type="ECO:0000256" key="1">
    <source>
        <dbReference type="SAM" id="MobiDB-lite"/>
    </source>
</evidence>
<keyword evidence="4" id="KW-1185">Reference proteome</keyword>
<protein>
    <submittedName>
        <fullName evidence="3">Uncharacterized protein</fullName>
    </submittedName>
</protein>
<accession>W7TN18</accession>
<dbReference type="AlphaFoldDB" id="W7TN18"/>
<evidence type="ECO:0000313" key="4">
    <source>
        <dbReference type="Proteomes" id="UP000019335"/>
    </source>
</evidence>
<feature type="region of interest" description="Disordered" evidence="1">
    <location>
        <begin position="1"/>
        <end position="22"/>
    </location>
</feature>
<dbReference type="EMBL" id="AZIL01000456">
    <property type="protein sequence ID" value="EWM27427.1"/>
    <property type="molecule type" value="Genomic_DNA"/>
</dbReference>
<feature type="compositionally biased region" description="Basic residues" evidence="1">
    <location>
        <begin position="66"/>
        <end position="80"/>
    </location>
</feature>
<organism evidence="3 4">
    <name type="scientific">Nannochloropsis gaditana</name>
    <dbReference type="NCBI Taxonomy" id="72520"/>
    <lineage>
        <taxon>Eukaryota</taxon>
        <taxon>Sar</taxon>
        <taxon>Stramenopiles</taxon>
        <taxon>Ochrophyta</taxon>
        <taxon>Eustigmatophyceae</taxon>
        <taxon>Eustigmatales</taxon>
        <taxon>Monodopsidaceae</taxon>
        <taxon>Nannochloropsis</taxon>
    </lineage>
</organism>
<feature type="compositionally biased region" description="Gly residues" evidence="1">
    <location>
        <begin position="81"/>
        <end position="90"/>
    </location>
</feature>
<feature type="region of interest" description="Disordered" evidence="1">
    <location>
        <begin position="55"/>
        <end position="105"/>
    </location>
</feature>
<proteinExistence type="predicted"/>
<gene>
    <name evidence="3" type="ORF">Naga_101958g1</name>
</gene>
<feature type="region of interest" description="Disordered" evidence="1">
    <location>
        <begin position="166"/>
        <end position="185"/>
    </location>
</feature>
<keyword evidence="2" id="KW-1133">Transmembrane helix</keyword>
<feature type="compositionally biased region" description="Pro residues" evidence="1">
    <location>
        <begin position="1"/>
        <end position="13"/>
    </location>
</feature>